<dbReference type="EMBL" id="JACIFZ010000002">
    <property type="protein sequence ID" value="MBB4221931.1"/>
    <property type="molecule type" value="Genomic_DNA"/>
</dbReference>
<keyword evidence="2" id="KW-0732">Signal</keyword>
<dbReference type="Proteomes" id="UP000281118">
    <property type="component" value="Unassembled WGS sequence"/>
</dbReference>
<feature type="chain" id="PRO_5036108470" description="Excinuclease ABC subunit B" evidence="2">
    <location>
        <begin position="24"/>
        <end position="183"/>
    </location>
</feature>
<feature type="compositionally biased region" description="Basic and acidic residues" evidence="1">
    <location>
        <begin position="161"/>
        <end position="176"/>
    </location>
</feature>
<organism evidence="4 5">
    <name type="scientific">Variovorax guangxiensis</name>
    <dbReference type="NCBI Taxonomy" id="1775474"/>
    <lineage>
        <taxon>Bacteria</taxon>
        <taxon>Pseudomonadati</taxon>
        <taxon>Pseudomonadota</taxon>
        <taxon>Betaproteobacteria</taxon>
        <taxon>Burkholderiales</taxon>
        <taxon>Comamonadaceae</taxon>
        <taxon>Variovorax</taxon>
    </lineage>
</organism>
<comment type="caution">
    <text evidence="4">The sequence shown here is derived from an EMBL/GenBank/DDBJ whole genome shotgun (WGS) entry which is preliminary data.</text>
</comment>
<dbReference type="OrthoDB" id="8851965at2"/>
<protein>
    <recommendedName>
        <fullName evidence="7">Excinuclease ABC subunit B</fullName>
    </recommendedName>
</protein>
<dbReference type="EMBL" id="RXFT01000001">
    <property type="protein sequence ID" value="RUR66034.1"/>
    <property type="molecule type" value="Genomic_DNA"/>
</dbReference>
<reference evidence="3 6" key="2">
    <citation type="submission" date="2020-08" db="EMBL/GenBank/DDBJ databases">
        <title>Genomic Encyclopedia of Type Strains, Phase IV (KMG-V): Genome sequencing to study the core and pangenomes of soil and plant-associated prokaryotes.</title>
        <authorList>
            <person name="Whitman W."/>
        </authorList>
    </citation>
    <scope>NUCLEOTIDE SEQUENCE [LARGE SCALE GENOMIC DNA]</scope>
    <source>
        <strain evidence="3 6">34/80</strain>
    </source>
</reference>
<evidence type="ECO:0000313" key="4">
    <source>
        <dbReference type="EMBL" id="RUR66034.1"/>
    </source>
</evidence>
<dbReference type="AlphaFoldDB" id="A0A433ME48"/>
<evidence type="ECO:0008006" key="7">
    <source>
        <dbReference type="Google" id="ProtNLM"/>
    </source>
</evidence>
<sequence length="183" mass="20460">MSNASILGIAALVAATTAFAAHAADRRYPLADVVKIEITEPSIRSAWENKNFLDCDDVVLTEEDVRHALRHMRKVSEKSYFDEYAERTGCLGGARVTFKNGKAIAIGIEPTGRINTFELNAKLKPTPGPETYYECDPCRARKMELLKDALNRADERRLKKLEAEGKIPPGEAERRLKTLRASR</sequence>
<evidence type="ECO:0000256" key="1">
    <source>
        <dbReference type="SAM" id="MobiDB-lite"/>
    </source>
</evidence>
<reference evidence="4 5" key="1">
    <citation type="submission" date="2018-12" db="EMBL/GenBank/DDBJ databases">
        <title>The genome sequences of Variovorax guangxiensis DSM 27352.</title>
        <authorList>
            <person name="Gao J."/>
            <person name="Sun J."/>
        </authorList>
    </citation>
    <scope>NUCLEOTIDE SEQUENCE [LARGE SCALE GENOMIC DNA]</scope>
    <source>
        <strain evidence="4 5">DSM 27352</strain>
    </source>
</reference>
<dbReference type="RefSeq" id="WP_126019290.1">
    <property type="nucleotide sequence ID" value="NZ_JACIFZ010000002.1"/>
</dbReference>
<feature type="region of interest" description="Disordered" evidence="1">
    <location>
        <begin position="161"/>
        <end position="183"/>
    </location>
</feature>
<evidence type="ECO:0000313" key="5">
    <source>
        <dbReference type="Proteomes" id="UP000281118"/>
    </source>
</evidence>
<feature type="signal peptide" evidence="2">
    <location>
        <begin position="1"/>
        <end position="23"/>
    </location>
</feature>
<proteinExistence type="predicted"/>
<evidence type="ECO:0000313" key="3">
    <source>
        <dbReference type="EMBL" id="MBB4221931.1"/>
    </source>
</evidence>
<evidence type="ECO:0000313" key="6">
    <source>
        <dbReference type="Proteomes" id="UP000524450"/>
    </source>
</evidence>
<evidence type="ECO:0000256" key="2">
    <source>
        <dbReference type="SAM" id="SignalP"/>
    </source>
</evidence>
<name>A0A433ME48_9BURK</name>
<accession>A0A433ME48</accession>
<gene>
    <name evidence="4" type="ORF">EJP67_03080</name>
    <name evidence="3" type="ORF">GGD71_002691</name>
</gene>
<dbReference type="Proteomes" id="UP000524450">
    <property type="component" value="Unassembled WGS sequence"/>
</dbReference>